<dbReference type="Proteomes" id="UP000050430">
    <property type="component" value="Unassembled WGS sequence"/>
</dbReference>
<proteinExistence type="predicted"/>
<dbReference type="SUPFAM" id="SSF52540">
    <property type="entry name" value="P-loop containing nucleoside triphosphate hydrolases"/>
    <property type="match status" value="1"/>
</dbReference>
<evidence type="ECO:0008006" key="10">
    <source>
        <dbReference type="Google" id="ProtNLM"/>
    </source>
</evidence>
<dbReference type="InterPro" id="IPR003439">
    <property type="entry name" value="ABC_transporter-like_ATP-bd"/>
</dbReference>
<dbReference type="InterPro" id="IPR005116">
    <property type="entry name" value="Transp-assoc_OB_typ1"/>
</dbReference>
<dbReference type="GO" id="GO:0015689">
    <property type="term" value="P:molybdate ion transport"/>
    <property type="evidence" value="ECO:0007669"/>
    <property type="project" value="InterPro"/>
</dbReference>
<dbReference type="STRING" id="229920.ADM99_07680"/>
<protein>
    <recommendedName>
        <fullName evidence="10">ABC transporter domain-containing protein</fullName>
    </recommendedName>
</protein>
<evidence type="ECO:0000256" key="1">
    <source>
        <dbReference type="ARBA" id="ARBA00022448"/>
    </source>
</evidence>
<dbReference type="InterPro" id="IPR008995">
    <property type="entry name" value="Mo/tungstate-bd_C_term_dom"/>
</dbReference>
<evidence type="ECO:0000313" key="8">
    <source>
        <dbReference type="EMBL" id="KPL73015.1"/>
    </source>
</evidence>
<dbReference type="InterPro" id="IPR050093">
    <property type="entry name" value="ABC_SmlMolc_Importer"/>
</dbReference>
<evidence type="ECO:0000256" key="2">
    <source>
        <dbReference type="ARBA" id="ARBA00022505"/>
    </source>
</evidence>
<dbReference type="PROSITE" id="PS00211">
    <property type="entry name" value="ABC_TRANSPORTER_1"/>
    <property type="match status" value="1"/>
</dbReference>
<dbReference type="SMART" id="SM00382">
    <property type="entry name" value="AAA"/>
    <property type="match status" value="1"/>
</dbReference>
<dbReference type="Gene3D" id="2.40.50.100">
    <property type="match status" value="1"/>
</dbReference>
<dbReference type="AlphaFoldDB" id="A0A0P6XDS9"/>
<comment type="caution">
    <text evidence="8">The sequence shown here is derived from an EMBL/GenBank/DDBJ whole genome shotgun (WGS) entry which is preliminary data.</text>
</comment>
<evidence type="ECO:0000259" key="6">
    <source>
        <dbReference type="PROSITE" id="PS50893"/>
    </source>
</evidence>
<dbReference type="GO" id="GO:0016887">
    <property type="term" value="F:ATP hydrolysis activity"/>
    <property type="evidence" value="ECO:0007669"/>
    <property type="project" value="InterPro"/>
</dbReference>
<sequence>MAGQNRILNLPELDVNRNEVLVLLGPNGAGKSTLLQAAAGLIKPTSGSVRFSGFSRLSDLEYRRKVSTVFQSPLLLTDTVRNNIATGLSFRGLSRKETYERVDRWMDLLHISHIKDRQARVLSGGEAQRVSLARAFCLETELILMDEPFSAVDAPTRQELLDDLRGVLSKTSQTCMYVTHDIDEALTIGDRVAVMFGGDLHQIGPVQTIFNHPKTPEVAAFMGVENIIPGVVAQANENIVSIKSGNTIVESVGNLPVGSSVFICLRPEDITLYTAEEEIRPSTARNRLLCRITSMVHQGSLIRVEMDSGIRLIALVTRPSVQELGLDVGRQVYAVFKASAIHLLPAKSANL</sequence>
<evidence type="ECO:0000256" key="3">
    <source>
        <dbReference type="ARBA" id="ARBA00022741"/>
    </source>
</evidence>
<dbReference type="EMBL" id="LGCK01000007">
    <property type="protein sequence ID" value="KPL73015.1"/>
    <property type="molecule type" value="Genomic_DNA"/>
</dbReference>
<organism evidence="8 9">
    <name type="scientific">Leptolinea tardivitalis</name>
    <dbReference type="NCBI Taxonomy" id="229920"/>
    <lineage>
        <taxon>Bacteria</taxon>
        <taxon>Bacillati</taxon>
        <taxon>Chloroflexota</taxon>
        <taxon>Anaerolineae</taxon>
        <taxon>Anaerolineales</taxon>
        <taxon>Anaerolineaceae</taxon>
        <taxon>Leptolinea</taxon>
    </lineage>
</organism>
<dbReference type="PANTHER" id="PTHR42781:SF4">
    <property type="entry name" value="SPERMIDINE_PUTRESCINE IMPORT ATP-BINDING PROTEIN POTA"/>
    <property type="match status" value="1"/>
</dbReference>
<dbReference type="InterPro" id="IPR017871">
    <property type="entry name" value="ABC_transporter-like_CS"/>
</dbReference>
<dbReference type="Gene3D" id="3.40.50.300">
    <property type="entry name" value="P-loop containing nucleotide triphosphate hydrolases"/>
    <property type="match status" value="1"/>
</dbReference>
<dbReference type="PANTHER" id="PTHR42781">
    <property type="entry name" value="SPERMIDINE/PUTRESCINE IMPORT ATP-BINDING PROTEIN POTA"/>
    <property type="match status" value="1"/>
</dbReference>
<dbReference type="InterPro" id="IPR004606">
    <property type="entry name" value="Mop_domain"/>
</dbReference>
<accession>A0A0P6XDS9</accession>
<evidence type="ECO:0000259" key="7">
    <source>
        <dbReference type="PROSITE" id="PS51866"/>
    </source>
</evidence>
<name>A0A0P6XDS9_9CHLR</name>
<feature type="domain" description="Mop" evidence="7">
    <location>
        <begin position="281"/>
        <end position="345"/>
    </location>
</feature>
<dbReference type="Pfam" id="PF00005">
    <property type="entry name" value="ABC_tran"/>
    <property type="match status" value="1"/>
</dbReference>
<dbReference type="GO" id="GO:0005524">
    <property type="term" value="F:ATP binding"/>
    <property type="evidence" value="ECO:0007669"/>
    <property type="project" value="UniProtKB-KW"/>
</dbReference>
<keyword evidence="9" id="KW-1185">Reference proteome</keyword>
<dbReference type="InterPro" id="IPR003593">
    <property type="entry name" value="AAA+_ATPase"/>
</dbReference>
<keyword evidence="3" id="KW-0547">Nucleotide-binding</keyword>
<evidence type="ECO:0000256" key="4">
    <source>
        <dbReference type="ARBA" id="ARBA00022840"/>
    </source>
</evidence>
<keyword evidence="2 5" id="KW-0500">Molybdenum</keyword>
<gene>
    <name evidence="8" type="ORF">ADM99_07680</name>
</gene>
<dbReference type="Pfam" id="PF03459">
    <property type="entry name" value="TOBE"/>
    <property type="match status" value="1"/>
</dbReference>
<dbReference type="PROSITE" id="PS50893">
    <property type="entry name" value="ABC_TRANSPORTER_2"/>
    <property type="match status" value="1"/>
</dbReference>
<dbReference type="PROSITE" id="PS51866">
    <property type="entry name" value="MOP"/>
    <property type="match status" value="1"/>
</dbReference>
<dbReference type="InterPro" id="IPR027417">
    <property type="entry name" value="P-loop_NTPase"/>
</dbReference>
<feature type="domain" description="ABC transporter" evidence="6">
    <location>
        <begin position="1"/>
        <end position="222"/>
    </location>
</feature>
<dbReference type="SUPFAM" id="SSF50331">
    <property type="entry name" value="MOP-like"/>
    <property type="match status" value="1"/>
</dbReference>
<evidence type="ECO:0000313" key="9">
    <source>
        <dbReference type="Proteomes" id="UP000050430"/>
    </source>
</evidence>
<reference evidence="8 9" key="1">
    <citation type="submission" date="2015-07" db="EMBL/GenBank/DDBJ databases">
        <title>Genome sequence of Leptolinea tardivitalis DSM 16556.</title>
        <authorList>
            <person name="Hemp J."/>
            <person name="Ward L.M."/>
            <person name="Pace L.A."/>
            <person name="Fischer W.W."/>
        </authorList>
    </citation>
    <scope>NUCLEOTIDE SEQUENCE [LARGE SCALE GENOMIC DNA]</scope>
    <source>
        <strain evidence="8 9">YMTK-2</strain>
    </source>
</reference>
<evidence type="ECO:0000256" key="5">
    <source>
        <dbReference type="PROSITE-ProRule" id="PRU01213"/>
    </source>
</evidence>
<keyword evidence="4" id="KW-0067">ATP-binding</keyword>
<keyword evidence="1" id="KW-0813">Transport</keyword>